<evidence type="ECO:0000259" key="1">
    <source>
        <dbReference type="SMART" id="SM00923"/>
    </source>
</evidence>
<dbReference type="Pfam" id="PF03621">
    <property type="entry name" value="MbtH"/>
    <property type="match status" value="1"/>
</dbReference>
<dbReference type="SUPFAM" id="SSF160582">
    <property type="entry name" value="MbtH-like"/>
    <property type="match status" value="1"/>
</dbReference>
<dbReference type="SMART" id="SM00923">
    <property type="entry name" value="MbtH"/>
    <property type="match status" value="1"/>
</dbReference>
<dbReference type="RefSeq" id="WP_344094635.1">
    <property type="nucleotide sequence ID" value="NZ_BAAAHB010000071.1"/>
</dbReference>
<sequence length="59" mass="6554">MTYAVVVNAEAQHSVWPEAKALPNGWERTGFTGSRDECLDHIARVWTDIRPRSVVDGAS</sequence>
<protein>
    <submittedName>
        <fullName evidence="2">MbtH family NRPS accessory protein</fullName>
    </submittedName>
</protein>
<evidence type="ECO:0000313" key="2">
    <source>
        <dbReference type="EMBL" id="GAA0481575.1"/>
    </source>
</evidence>
<dbReference type="InterPro" id="IPR037407">
    <property type="entry name" value="MLP_fam"/>
</dbReference>
<reference evidence="2 3" key="1">
    <citation type="journal article" date="2019" name="Int. J. Syst. Evol. Microbiol.">
        <title>The Global Catalogue of Microorganisms (GCM) 10K type strain sequencing project: providing services to taxonomists for standard genome sequencing and annotation.</title>
        <authorList>
            <consortium name="The Broad Institute Genomics Platform"/>
            <consortium name="The Broad Institute Genome Sequencing Center for Infectious Disease"/>
            <person name="Wu L."/>
            <person name="Ma J."/>
        </authorList>
    </citation>
    <scope>NUCLEOTIDE SEQUENCE [LARGE SCALE GENOMIC DNA]</scope>
    <source>
        <strain evidence="2 3">JCM 10649</strain>
    </source>
</reference>
<dbReference type="InterPro" id="IPR005153">
    <property type="entry name" value="MbtH-like_dom"/>
</dbReference>
<proteinExistence type="predicted"/>
<dbReference type="PANTHER" id="PTHR38444:SF1">
    <property type="entry name" value="ENTEROBACTIN BIOSYNTHESIS PROTEIN YBDZ"/>
    <property type="match status" value="1"/>
</dbReference>
<dbReference type="InterPro" id="IPR038020">
    <property type="entry name" value="MbtH-like_sf"/>
</dbReference>
<feature type="domain" description="MbtH-like" evidence="1">
    <location>
        <begin position="2"/>
        <end position="44"/>
    </location>
</feature>
<dbReference type="EMBL" id="BAAAHB010000071">
    <property type="protein sequence ID" value="GAA0481575.1"/>
    <property type="molecule type" value="Genomic_DNA"/>
</dbReference>
<evidence type="ECO:0000313" key="3">
    <source>
        <dbReference type="Proteomes" id="UP001499895"/>
    </source>
</evidence>
<gene>
    <name evidence="2" type="ORF">GCM10009544_49370</name>
</gene>
<name>A0ABN1AQ40_9ACTN</name>
<accession>A0ABN1AQ40</accession>
<dbReference type="Proteomes" id="UP001499895">
    <property type="component" value="Unassembled WGS sequence"/>
</dbReference>
<keyword evidence="3" id="KW-1185">Reference proteome</keyword>
<dbReference type="PANTHER" id="PTHR38444">
    <property type="entry name" value="ENTEROBACTIN BIOSYNTHESIS PROTEIN YBDZ"/>
    <property type="match status" value="1"/>
</dbReference>
<dbReference type="Gene3D" id="3.90.820.10">
    <property type="entry name" value="Structural Genomics, Unknown Function 30-nov-00 1gh9 Mol_id"/>
    <property type="match status" value="1"/>
</dbReference>
<organism evidence="2 3">
    <name type="scientific">Streptomyces stramineus</name>
    <dbReference type="NCBI Taxonomy" id="173861"/>
    <lineage>
        <taxon>Bacteria</taxon>
        <taxon>Bacillati</taxon>
        <taxon>Actinomycetota</taxon>
        <taxon>Actinomycetes</taxon>
        <taxon>Kitasatosporales</taxon>
        <taxon>Streptomycetaceae</taxon>
        <taxon>Streptomyces</taxon>
    </lineage>
</organism>
<comment type="caution">
    <text evidence="2">The sequence shown here is derived from an EMBL/GenBank/DDBJ whole genome shotgun (WGS) entry which is preliminary data.</text>
</comment>